<organism evidence="2 4">
    <name type="scientific">Thermococcus thioreducens</name>
    <dbReference type="NCBI Taxonomy" id="277988"/>
    <lineage>
        <taxon>Archaea</taxon>
        <taxon>Methanobacteriati</taxon>
        <taxon>Methanobacteriota</taxon>
        <taxon>Thermococci</taxon>
        <taxon>Thermococcales</taxon>
        <taxon>Thermococcaceae</taxon>
        <taxon>Thermococcus</taxon>
    </lineage>
</organism>
<evidence type="ECO:0000313" key="3">
    <source>
        <dbReference type="EMBL" id="SEV89530.1"/>
    </source>
</evidence>
<dbReference type="GO" id="GO:0016301">
    <property type="term" value="F:kinase activity"/>
    <property type="evidence" value="ECO:0007669"/>
    <property type="project" value="UniProtKB-KW"/>
</dbReference>
<dbReference type="EMBL" id="LIXN01000008">
    <property type="protein sequence ID" value="KQH82484.1"/>
    <property type="molecule type" value="Genomic_DNA"/>
</dbReference>
<evidence type="ECO:0000313" key="6">
    <source>
        <dbReference type="Proteomes" id="UP000250136"/>
    </source>
</evidence>
<dbReference type="Proteomes" id="UP000250136">
    <property type="component" value="Chromosome"/>
</dbReference>
<reference evidence="2 4" key="1">
    <citation type="submission" date="2015-08" db="EMBL/GenBank/DDBJ databases">
        <title>Thermococcus thioreducens DSM 14981 genome sequencing.</title>
        <authorList>
            <person name="Hong S.-J."/>
            <person name="Kim M.-C."/>
            <person name="Shin J.-H."/>
        </authorList>
    </citation>
    <scope>NUCLEOTIDE SEQUENCE [LARGE SCALE GENOMIC DNA]</scope>
    <source>
        <strain evidence="2 4">DSM 14981</strain>
    </source>
</reference>
<evidence type="ECO:0000313" key="5">
    <source>
        <dbReference type="Proteomes" id="UP000182125"/>
    </source>
</evidence>
<dbReference type="Proteomes" id="UP000051862">
    <property type="component" value="Unassembled WGS sequence"/>
</dbReference>
<dbReference type="EMBL" id="FOIW01000001">
    <property type="protein sequence ID" value="SEV89530.1"/>
    <property type="molecule type" value="Genomic_DNA"/>
</dbReference>
<reference evidence="1 6" key="2">
    <citation type="submission" date="2016-04" db="EMBL/GenBank/DDBJ databases">
        <title>Complete genome sequence of Thermococcus thioreducens type strain OGL-20P.</title>
        <authorList>
            <person name="Oger P.M."/>
        </authorList>
    </citation>
    <scope>NUCLEOTIDE SEQUENCE [LARGE SCALE GENOMIC DNA]</scope>
    <source>
        <strain evidence="1 6">OGL-20P</strain>
    </source>
</reference>
<evidence type="ECO:0000313" key="1">
    <source>
        <dbReference type="EMBL" id="ASJ12514.1"/>
    </source>
</evidence>
<evidence type="ECO:0000313" key="4">
    <source>
        <dbReference type="Proteomes" id="UP000051862"/>
    </source>
</evidence>
<accession>A0A0Q2XMK0</accession>
<dbReference type="KEGG" id="ttd:A3L14_06240"/>
<sequence>MKAGIYPIDPEKALDIFDTIARYGIVGVDVENAASIFDNMLDSNAEKLHYARRILDSGKIDRAVLVLREDGGVFIIKVENVVDIRITIRDALRLIKDFSLSQG</sequence>
<keyword evidence="6" id="KW-1185">Reference proteome</keyword>
<dbReference type="Proteomes" id="UP000182125">
    <property type="component" value="Unassembled WGS sequence"/>
</dbReference>
<dbReference type="AlphaFoldDB" id="A0A0Q2XMK0"/>
<dbReference type="PATRIC" id="fig|277988.4.peg.1259"/>
<proteinExistence type="predicted"/>
<gene>
    <name evidence="1" type="ORF">A3L14_06240</name>
    <name evidence="2" type="ORF">AMR53_06000</name>
    <name evidence="3" type="ORF">SAMN05216170_0707</name>
</gene>
<reference evidence="3 5" key="3">
    <citation type="submission" date="2016-10" db="EMBL/GenBank/DDBJ databases">
        <authorList>
            <person name="de Groot N.N."/>
        </authorList>
    </citation>
    <scope>NUCLEOTIDE SEQUENCE [LARGE SCALE GENOMIC DNA]</scope>
    <source>
        <strain evidence="3 5">OGL-20</strain>
    </source>
</reference>
<protein>
    <submittedName>
        <fullName evidence="3">TP53 regulating kinase</fullName>
    </submittedName>
</protein>
<keyword evidence="3" id="KW-0808">Transferase</keyword>
<evidence type="ECO:0000313" key="2">
    <source>
        <dbReference type="EMBL" id="KQH82484.1"/>
    </source>
</evidence>
<dbReference type="EMBL" id="CP015105">
    <property type="protein sequence ID" value="ASJ12514.1"/>
    <property type="molecule type" value="Genomic_DNA"/>
</dbReference>
<keyword evidence="3" id="KW-0418">Kinase</keyword>
<name>A0A0Q2XMK0_9EURY</name>
<dbReference type="OrthoDB" id="96110at2157"/>
<dbReference type="STRING" id="277988.SAMN05216170_0707"/>